<proteinExistence type="predicted"/>
<evidence type="ECO:0000256" key="1">
    <source>
        <dbReference type="SAM" id="Phobius"/>
    </source>
</evidence>
<dbReference type="Proteomes" id="UP000652567">
    <property type="component" value="Unassembled WGS sequence"/>
</dbReference>
<reference evidence="2" key="1">
    <citation type="submission" date="2018-07" db="EMBL/GenBank/DDBJ databases">
        <title>Genome assembly of strain Ka43.</title>
        <authorList>
            <person name="Kukolya J."/>
            <person name="Nagy I."/>
            <person name="Horvath B."/>
            <person name="Toth A."/>
        </authorList>
    </citation>
    <scope>NUCLEOTIDE SEQUENCE</scope>
    <source>
        <strain evidence="2">KB43</strain>
    </source>
</reference>
<sequence length="84" mass="9252">MKAIALLVVVGAWLVLFYAPPGWFASLLHRIFASLGIAMILLGAFSYWWDGNIRPEQQNASLLICGILTLGAWVCSRFRSPSGK</sequence>
<dbReference type="RefSeq" id="WP_193906713.1">
    <property type="nucleotide sequence ID" value="NZ_PRDL01000001.1"/>
</dbReference>
<protein>
    <submittedName>
        <fullName evidence="2">Uncharacterized protein</fullName>
    </submittedName>
</protein>
<keyword evidence="1" id="KW-1133">Transmembrane helix</keyword>
<keyword evidence="1" id="KW-0472">Membrane</keyword>
<gene>
    <name evidence="2" type="ORF">C4F51_02055</name>
</gene>
<keyword evidence="3" id="KW-1185">Reference proteome</keyword>
<accession>A0A928V1B3</accession>
<feature type="transmembrane region" description="Helical" evidence="1">
    <location>
        <begin position="27"/>
        <end position="48"/>
    </location>
</feature>
<name>A0A928V1B3_9GAMM</name>
<keyword evidence="1" id="KW-0812">Transmembrane</keyword>
<evidence type="ECO:0000313" key="3">
    <source>
        <dbReference type="Proteomes" id="UP000652567"/>
    </source>
</evidence>
<comment type="caution">
    <text evidence="2">The sequence shown here is derived from an EMBL/GenBank/DDBJ whole genome shotgun (WGS) entry which is preliminary data.</text>
</comment>
<dbReference type="AlphaFoldDB" id="A0A928V1B3"/>
<dbReference type="EMBL" id="PRDL01000001">
    <property type="protein sequence ID" value="MBE8715968.1"/>
    <property type="molecule type" value="Genomic_DNA"/>
</dbReference>
<organism evidence="2 3">
    <name type="scientific">Cellvibrio polysaccharolyticus</name>
    <dbReference type="NCBI Taxonomy" id="2082724"/>
    <lineage>
        <taxon>Bacteria</taxon>
        <taxon>Pseudomonadati</taxon>
        <taxon>Pseudomonadota</taxon>
        <taxon>Gammaproteobacteria</taxon>
        <taxon>Cellvibrionales</taxon>
        <taxon>Cellvibrionaceae</taxon>
        <taxon>Cellvibrio</taxon>
    </lineage>
</organism>
<evidence type="ECO:0000313" key="2">
    <source>
        <dbReference type="EMBL" id="MBE8715968.1"/>
    </source>
</evidence>